<reference evidence="3" key="2">
    <citation type="submission" date="2021-04" db="EMBL/GenBank/DDBJ databases">
        <authorList>
            <person name="Gilroy R."/>
        </authorList>
    </citation>
    <scope>NUCLEOTIDE SEQUENCE</scope>
    <source>
        <strain evidence="3">CHK183-1962</strain>
    </source>
</reference>
<dbReference type="GO" id="GO:0030288">
    <property type="term" value="C:outer membrane-bounded periplasmic space"/>
    <property type="evidence" value="ECO:0007669"/>
    <property type="project" value="TreeGrafter"/>
</dbReference>
<dbReference type="PANTHER" id="PTHR30032:SF4">
    <property type="entry name" value="AMIDASE ENHANCER"/>
    <property type="match status" value="1"/>
</dbReference>
<comment type="caution">
    <text evidence="3">The sequence shown here is derived from an EMBL/GenBank/DDBJ whole genome shotgun (WGS) entry which is preliminary data.</text>
</comment>
<dbReference type="InterPro" id="IPR013693">
    <property type="entry name" value="SpoIID/LytB_N"/>
</dbReference>
<dbReference type="AlphaFoldDB" id="A0A9D2BHY5"/>
<dbReference type="Proteomes" id="UP000886890">
    <property type="component" value="Unassembled WGS sequence"/>
</dbReference>
<protein>
    <submittedName>
        <fullName evidence="3">SpoIID/LytB domain-containing protein</fullName>
    </submittedName>
</protein>
<evidence type="ECO:0000313" key="3">
    <source>
        <dbReference type="EMBL" id="HIX76137.1"/>
    </source>
</evidence>
<proteinExistence type="predicted"/>
<gene>
    <name evidence="3" type="ORF">H9734_00845</name>
</gene>
<organism evidence="3 4">
    <name type="scientific">Candidatus Fusicatenibacter merdavium</name>
    <dbReference type="NCBI Taxonomy" id="2838600"/>
    <lineage>
        <taxon>Bacteria</taxon>
        <taxon>Bacillati</taxon>
        <taxon>Bacillota</taxon>
        <taxon>Clostridia</taxon>
        <taxon>Lachnospirales</taxon>
        <taxon>Lachnospiraceae</taxon>
        <taxon>Fusicatenibacter</taxon>
    </lineage>
</organism>
<evidence type="ECO:0000256" key="1">
    <source>
        <dbReference type="SAM" id="MobiDB-lite"/>
    </source>
</evidence>
<accession>A0A9D2BHY5</accession>
<evidence type="ECO:0000313" key="4">
    <source>
        <dbReference type="Proteomes" id="UP000886890"/>
    </source>
</evidence>
<dbReference type="EMBL" id="DXEK01000012">
    <property type="protein sequence ID" value="HIX76137.1"/>
    <property type="molecule type" value="Genomic_DNA"/>
</dbReference>
<name>A0A9D2BHY5_9FIRM</name>
<sequence>MEKKFDGLELILFGCCLLLFAGFCLTKLKLDGGTAENGKNSAQNVSCVSDSAEPLTQEELVLREQEAYLQQSPAVSQSPETETADAAVQETSPEEPKIRVLIKTTDFAGYYHEKLVLKGNSPLHLNGDIYVAGAGEAVEITQDSPWFQDGCITVSPENTEAGTAVENLERTQGVPVYEGTFEIYQGSNGIVLVNELPLETYLKYVVPSEMPASYAQEALKAQAVCARTYAYRQMLNNSLSDYHAQVDDSVSYQVYNNIERQDSTDQAVDATAGQILTCNGEPITAYFFSTSSGYTSTDEVWDSSSDESYLESVYLGEDESPDISTEEAFASFITSKDADSYEAEDGWYRWQVTLPIAYLNSRIESYGIGTLRSIEIVKRSSGGAVETLTIHGTAGSRTLTGEYEIREVFSTKGYPILKNDGKTTTEMSLMPSAYFICSPVTENGVVTGYRFDGGGYGHGVGMSQNGAAHMAERGESYEEILHFFYTNVELTEI</sequence>
<evidence type="ECO:0000259" key="2">
    <source>
        <dbReference type="Pfam" id="PF08486"/>
    </source>
</evidence>
<dbReference type="Pfam" id="PF08486">
    <property type="entry name" value="SpoIID"/>
    <property type="match status" value="1"/>
</dbReference>
<dbReference type="GO" id="GO:0030435">
    <property type="term" value="P:sporulation resulting in formation of a cellular spore"/>
    <property type="evidence" value="ECO:0007669"/>
    <property type="project" value="InterPro"/>
</dbReference>
<reference evidence="3" key="1">
    <citation type="journal article" date="2021" name="PeerJ">
        <title>Extensive microbial diversity within the chicken gut microbiome revealed by metagenomics and culture.</title>
        <authorList>
            <person name="Gilroy R."/>
            <person name="Ravi A."/>
            <person name="Getino M."/>
            <person name="Pursley I."/>
            <person name="Horton D.L."/>
            <person name="Alikhan N.F."/>
            <person name="Baker D."/>
            <person name="Gharbi K."/>
            <person name="Hall N."/>
            <person name="Watson M."/>
            <person name="Adriaenssens E.M."/>
            <person name="Foster-Nyarko E."/>
            <person name="Jarju S."/>
            <person name="Secka A."/>
            <person name="Antonio M."/>
            <person name="Oren A."/>
            <person name="Chaudhuri R.R."/>
            <person name="La Ragione R."/>
            <person name="Hildebrand F."/>
            <person name="Pallen M.J."/>
        </authorList>
    </citation>
    <scope>NUCLEOTIDE SEQUENCE</scope>
    <source>
        <strain evidence="3">CHK183-1962</strain>
    </source>
</reference>
<feature type="compositionally biased region" description="Polar residues" evidence="1">
    <location>
        <begin position="71"/>
        <end position="81"/>
    </location>
</feature>
<feature type="region of interest" description="Disordered" evidence="1">
    <location>
        <begin position="71"/>
        <end position="91"/>
    </location>
</feature>
<dbReference type="PANTHER" id="PTHR30032">
    <property type="entry name" value="N-ACETYLMURAMOYL-L-ALANINE AMIDASE-RELATED"/>
    <property type="match status" value="1"/>
</dbReference>
<dbReference type="NCBIfam" id="TIGR02669">
    <property type="entry name" value="SpoIID_LytB"/>
    <property type="match status" value="1"/>
</dbReference>
<feature type="domain" description="Sporulation stage II protein D amidase enhancer LytB N-terminal" evidence="2">
    <location>
        <begin position="188"/>
        <end position="277"/>
    </location>
</feature>
<dbReference type="InterPro" id="IPR013486">
    <property type="entry name" value="SpoIID/LytB"/>
</dbReference>
<dbReference type="InterPro" id="IPR051922">
    <property type="entry name" value="Bact_Sporulation_Assoc"/>
</dbReference>